<dbReference type="Proteomes" id="UP001500994">
    <property type="component" value="Unassembled WGS sequence"/>
</dbReference>
<comment type="caution">
    <text evidence="2">The sequence shown here is derived from an EMBL/GenBank/DDBJ whole genome shotgun (WGS) entry which is preliminary data.</text>
</comment>
<accession>A0ABN3S297</accession>
<name>A0ABN3S297_9ACTN</name>
<protein>
    <recommendedName>
        <fullName evidence="4">Secreted protein</fullName>
    </recommendedName>
</protein>
<sequence>MGKHLVAIVSVCWVVGEGALPGLPGPQRRGAFLHAQHRQSGEEFLARRRTYEPPSARPDTARTAGRRAATRSG</sequence>
<feature type="region of interest" description="Disordered" evidence="1">
    <location>
        <begin position="43"/>
        <end position="73"/>
    </location>
</feature>
<evidence type="ECO:0008006" key="4">
    <source>
        <dbReference type="Google" id="ProtNLM"/>
    </source>
</evidence>
<evidence type="ECO:0000313" key="2">
    <source>
        <dbReference type="EMBL" id="GAA2663501.1"/>
    </source>
</evidence>
<proteinExistence type="predicted"/>
<gene>
    <name evidence="2" type="ORF">GCM10009864_34580</name>
</gene>
<evidence type="ECO:0000256" key="1">
    <source>
        <dbReference type="SAM" id="MobiDB-lite"/>
    </source>
</evidence>
<evidence type="ECO:0000313" key="3">
    <source>
        <dbReference type="Proteomes" id="UP001500994"/>
    </source>
</evidence>
<feature type="compositionally biased region" description="Basic residues" evidence="1">
    <location>
        <begin position="64"/>
        <end position="73"/>
    </location>
</feature>
<reference evidence="2 3" key="1">
    <citation type="journal article" date="2019" name="Int. J. Syst. Evol. Microbiol.">
        <title>The Global Catalogue of Microorganisms (GCM) 10K type strain sequencing project: providing services to taxonomists for standard genome sequencing and annotation.</title>
        <authorList>
            <consortium name="The Broad Institute Genomics Platform"/>
            <consortium name="The Broad Institute Genome Sequencing Center for Infectious Disease"/>
            <person name="Wu L."/>
            <person name="Ma J."/>
        </authorList>
    </citation>
    <scope>NUCLEOTIDE SEQUENCE [LARGE SCALE GENOMIC DNA]</scope>
    <source>
        <strain evidence="2 3">JCM 16374</strain>
    </source>
</reference>
<keyword evidence="3" id="KW-1185">Reference proteome</keyword>
<dbReference type="EMBL" id="BAAARK010000009">
    <property type="protein sequence ID" value="GAA2663501.1"/>
    <property type="molecule type" value="Genomic_DNA"/>
</dbReference>
<organism evidence="2 3">
    <name type="scientific">Streptomyces lunalinharesii</name>
    <dbReference type="NCBI Taxonomy" id="333384"/>
    <lineage>
        <taxon>Bacteria</taxon>
        <taxon>Bacillati</taxon>
        <taxon>Actinomycetota</taxon>
        <taxon>Actinomycetes</taxon>
        <taxon>Kitasatosporales</taxon>
        <taxon>Streptomycetaceae</taxon>
        <taxon>Streptomyces</taxon>
    </lineage>
</organism>